<dbReference type="OrthoDB" id="5126878at2759"/>
<comment type="caution">
    <text evidence="1">The sequence shown here is derived from an EMBL/GenBank/DDBJ whole genome shotgun (WGS) entry which is preliminary data.</text>
</comment>
<sequence length="99" mass="11035">MLAAWRNGTPCSAVMIRAWSELKQDKLPGRRFLGASAIQSNVATAGKARAARAHCTAEQNVEPELSLTCDLLCFKLKAVATVWMRIQEHIEWLNVNIQK</sequence>
<proteinExistence type="predicted"/>
<organism evidence="1 2">
    <name type="scientific">Pseudocercospora musae</name>
    <dbReference type="NCBI Taxonomy" id="113226"/>
    <lineage>
        <taxon>Eukaryota</taxon>
        <taxon>Fungi</taxon>
        <taxon>Dikarya</taxon>
        <taxon>Ascomycota</taxon>
        <taxon>Pezizomycotina</taxon>
        <taxon>Dothideomycetes</taxon>
        <taxon>Dothideomycetidae</taxon>
        <taxon>Mycosphaerellales</taxon>
        <taxon>Mycosphaerellaceae</taxon>
        <taxon>Pseudocercospora</taxon>
    </lineage>
</organism>
<protein>
    <submittedName>
        <fullName evidence="1">Uncharacterized protein</fullName>
    </submittedName>
</protein>
<evidence type="ECO:0000313" key="1">
    <source>
        <dbReference type="EMBL" id="KXT12821.1"/>
    </source>
</evidence>
<accession>A0A139IDP1</accession>
<name>A0A139IDP1_9PEZI</name>
<gene>
    <name evidence="1" type="ORF">AC579_1818</name>
</gene>
<evidence type="ECO:0000313" key="2">
    <source>
        <dbReference type="Proteomes" id="UP000073492"/>
    </source>
</evidence>
<keyword evidence="2" id="KW-1185">Reference proteome</keyword>
<dbReference type="EMBL" id="LFZO01000139">
    <property type="protein sequence ID" value="KXT12821.1"/>
    <property type="molecule type" value="Genomic_DNA"/>
</dbReference>
<dbReference type="Proteomes" id="UP000073492">
    <property type="component" value="Unassembled WGS sequence"/>
</dbReference>
<dbReference type="AlphaFoldDB" id="A0A139IDP1"/>
<reference evidence="1 2" key="1">
    <citation type="submission" date="2015-07" db="EMBL/GenBank/DDBJ databases">
        <title>Comparative genomics of the Sigatoka disease complex on banana suggests a link between parallel evolutionary changes in Pseudocercospora fijiensis and Pseudocercospora eumusae and increased virulence on the banana host.</title>
        <authorList>
            <person name="Chang T.-C."/>
            <person name="Salvucci A."/>
            <person name="Crous P.W."/>
            <person name="Stergiopoulos I."/>
        </authorList>
    </citation>
    <scope>NUCLEOTIDE SEQUENCE [LARGE SCALE GENOMIC DNA]</scope>
    <source>
        <strain evidence="1 2">CBS 116634</strain>
    </source>
</reference>